<feature type="transmembrane region" description="Helical" evidence="4">
    <location>
        <begin position="91"/>
        <end position="110"/>
    </location>
</feature>
<dbReference type="PROSITE" id="PS50111">
    <property type="entry name" value="CHEMOTAXIS_TRANSDUC_2"/>
    <property type="match status" value="1"/>
</dbReference>
<feature type="transmembrane region" description="Helical" evidence="4">
    <location>
        <begin position="16"/>
        <end position="33"/>
    </location>
</feature>
<keyword evidence="4" id="KW-1133">Transmembrane helix</keyword>
<keyword evidence="1 2" id="KW-0807">Transducer</keyword>
<evidence type="ECO:0000259" key="5">
    <source>
        <dbReference type="PROSITE" id="PS50111"/>
    </source>
</evidence>
<dbReference type="PANTHER" id="PTHR32089">
    <property type="entry name" value="METHYL-ACCEPTING CHEMOTAXIS PROTEIN MCPB"/>
    <property type="match status" value="1"/>
</dbReference>
<dbReference type="RefSeq" id="WP_036783207.1">
    <property type="nucleotide sequence ID" value="NZ_AVBG01000006.1"/>
</dbReference>
<dbReference type="SMART" id="SM00283">
    <property type="entry name" value="MA"/>
    <property type="match status" value="1"/>
</dbReference>
<proteinExistence type="predicted"/>
<feature type="transmembrane region" description="Helical" evidence="4">
    <location>
        <begin position="117"/>
        <end position="137"/>
    </location>
</feature>
<dbReference type="Proteomes" id="UP000030153">
    <property type="component" value="Unassembled WGS sequence"/>
</dbReference>
<dbReference type="eggNOG" id="COG0840">
    <property type="taxonomic scope" value="Bacteria"/>
</dbReference>
<dbReference type="GO" id="GO:0007165">
    <property type="term" value="P:signal transduction"/>
    <property type="evidence" value="ECO:0007669"/>
    <property type="project" value="UniProtKB-KW"/>
</dbReference>
<evidence type="ECO:0000256" key="2">
    <source>
        <dbReference type="PROSITE-ProRule" id="PRU00284"/>
    </source>
</evidence>
<keyword evidence="4" id="KW-0812">Transmembrane</keyword>
<dbReference type="Pfam" id="PF00015">
    <property type="entry name" value="MCPsignal"/>
    <property type="match status" value="1"/>
</dbReference>
<dbReference type="OrthoDB" id="2166737at2"/>
<evidence type="ECO:0000256" key="3">
    <source>
        <dbReference type="SAM" id="Coils"/>
    </source>
</evidence>
<dbReference type="EMBL" id="AVBG01000006">
    <property type="protein sequence ID" value="KGP91518.1"/>
    <property type="molecule type" value="Genomic_DNA"/>
</dbReference>
<reference evidence="6 7" key="1">
    <citation type="submission" date="2013-08" db="EMBL/GenBank/DDBJ databases">
        <title>Genome of Pontibacillus chungwhensis.</title>
        <authorList>
            <person name="Wang Q."/>
            <person name="Wang G."/>
        </authorList>
    </citation>
    <scope>NUCLEOTIDE SEQUENCE [LARGE SCALE GENOMIC DNA]</scope>
    <source>
        <strain evidence="6 7">BH030062</strain>
    </source>
</reference>
<dbReference type="SUPFAM" id="SSF58104">
    <property type="entry name" value="Methyl-accepting chemotaxis protein (MCP) signaling domain"/>
    <property type="match status" value="1"/>
</dbReference>
<dbReference type="Gene3D" id="1.10.287.950">
    <property type="entry name" value="Methyl-accepting chemotaxis protein"/>
    <property type="match status" value="1"/>
</dbReference>
<dbReference type="PANTHER" id="PTHR32089:SF112">
    <property type="entry name" value="LYSOZYME-LIKE PROTEIN-RELATED"/>
    <property type="match status" value="1"/>
</dbReference>
<evidence type="ECO:0000313" key="7">
    <source>
        <dbReference type="Proteomes" id="UP000030153"/>
    </source>
</evidence>
<evidence type="ECO:0000313" key="6">
    <source>
        <dbReference type="EMBL" id="KGP91518.1"/>
    </source>
</evidence>
<comment type="caution">
    <text evidence="6">The sequence shown here is derived from an EMBL/GenBank/DDBJ whole genome shotgun (WGS) entry which is preliminary data.</text>
</comment>
<evidence type="ECO:0000256" key="1">
    <source>
        <dbReference type="ARBA" id="ARBA00023224"/>
    </source>
</evidence>
<feature type="transmembrane region" description="Helical" evidence="4">
    <location>
        <begin position="143"/>
        <end position="164"/>
    </location>
</feature>
<sequence length="494" mass="54351">MEKDKKIALLNNRNKLIIKLSWFSIVLSILTNLTSQADLIIAGIILGIGGTFTTIGTILTWKEIGVRYVMYIVMFSLTLITYFMVESNPHMISYLMVYYNLAVISVYQLMKPIAVISSLQIALTVLFYIQFGAVMFPDYGVEGLISLILYIVLVTSFLMFQAGLNTKLQVKSYVNEEQALSAKRHAEEMVAQVQGSLETLSNFSDRLKGNIEVTGRVSSEVTKTFNEMASAIEHQAAGVMDITSLVDQSKSNVDDVNVSSNSMKEHTEKSVEVTKKAFDQMNHLNGEIENVNSIMMQAEDSMNQLKQEADEISGIINVINNVSEQTNLLALNAAIEAARAGEHGKGFAVVADEVRKLAEESKASTVKIASILEKIQVNINGSVEKVTEGRVAVTTSQQNSSEIKNVLETIKENGTNVVAQTQAVDEIIKQLLESSEETSDQINDVSSITQQTAAGVEEVLASVEEQNTKVNEIVEDYSTLEESIQSFVNVVNRS</sequence>
<evidence type="ECO:0000256" key="4">
    <source>
        <dbReference type="SAM" id="Phobius"/>
    </source>
</evidence>
<keyword evidence="7" id="KW-1185">Reference proteome</keyword>
<keyword evidence="4" id="KW-0472">Membrane</keyword>
<dbReference type="InterPro" id="IPR004089">
    <property type="entry name" value="MCPsignal_dom"/>
</dbReference>
<feature type="domain" description="Methyl-accepting transducer" evidence="5">
    <location>
        <begin position="210"/>
        <end position="467"/>
    </location>
</feature>
<protein>
    <recommendedName>
        <fullName evidence="5">Methyl-accepting transducer domain-containing protein</fullName>
    </recommendedName>
</protein>
<keyword evidence="3" id="KW-0175">Coiled coil</keyword>
<dbReference type="STRING" id="1385513.N780_19935"/>
<gene>
    <name evidence="6" type="ORF">N780_19935</name>
</gene>
<name>A0A0A2UXN4_9BACI</name>
<feature type="transmembrane region" description="Helical" evidence="4">
    <location>
        <begin position="68"/>
        <end position="85"/>
    </location>
</feature>
<feature type="coiled-coil region" evidence="3">
    <location>
        <begin position="281"/>
        <end position="315"/>
    </location>
</feature>
<dbReference type="GO" id="GO:0016020">
    <property type="term" value="C:membrane"/>
    <property type="evidence" value="ECO:0007669"/>
    <property type="project" value="InterPro"/>
</dbReference>
<accession>A0A0A2UXN4</accession>
<organism evidence="6 7">
    <name type="scientific">Pontibacillus chungwhensis BH030062</name>
    <dbReference type="NCBI Taxonomy" id="1385513"/>
    <lineage>
        <taxon>Bacteria</taxon>
        <taxon>Bacillati</taxon>
        <taxon>Bacillota</taxon>
        <taxon>Bacilli</taxon>
        <taxon>Bacillales</taxon>
        <taxon>Bacillaceae</taxon>
        <taxon>Pontibacillus</taxon>
    </lineage>
</organism>
<dbReference type="AlphaFoldDB" id="A0A0A2UXN4"/>
<feature type="transmembrane region" description="Helical" evidence="4">
    <location>
        <begin position="39"/>
        <end position="61"/>
    </location>
</feature>